<feature type="transmembrane region" description="Helical" evidence="5">
    <location>
        <begin position="93"/>
        <end position="110"/>
    </location>
</feature>
<feature type="domain" description="Integral membrane bound transporter" evidence="6">
    <location>
        <begin position="32"/>
        <end position="154"/>
    </location>
</feature>
<protein>
    <recommendedName>
        <fullName evidence="6">Integral membrane bound transporter domain-containing protein</fullName>
    </recommendedName>
</protein>
<feature type="transmembrane region" description="Helical" evidence="5">
    <location>
        <begin position="21"/>
        <end position="37"/>
    </location>
</feature>
<dbReference type="Pfam" id="PF13515">
    <property type="entry name" value="FUSC_2"/>
    <property type="match status" value="1"/>
</dbReference>
<feature type="transmembrane region" description="Helical" evidence="5">
    <location>
        <begin position="117"/>
        <end position="134"/>
    </location>
</feature>
<proteinExistence type="predicted"/>
<comment type="caution">
    <text evidence="7">The sequence shown here is derived from an EMBL/GenBank/DDBJ whole genome shotgun (WGS) entry which is preliminary data.</text>
</comment>
<evidence type="ECO:0000256" key="4">
    <source>
        <dbReference type="ARBA" id="ARBA00023136"/>
    </source>
</evidence>
<dbReference type="EMBL" id="BMLX01000008">
    <property type="protein sequence ID" value="GGP23902.1"/>
    <property type="molecule type" value="Genomic_DNA"/>
</dbReference>
<organism evidence="7 8">
    <name type="scientific">Silvimonas iriomotensis</name>
    <dbReference type="NCBI Taxonomy" id="449662"/>
    <lineage>
        <taxon>Bacteria</taxon>
        <taxon>Pseudomonadati</taxon>
        <taxon>Pseudomonadota</taxon>
        <taxon>Betaproteobacteria</taxon>
        <taxon>Neisseriales</taxon>
        <taxon>Chitinibacteraceae</taxon>
        <taxon>Silvimonas</taxon>
    </lineage>
</organism>
<dbReference type="InterPro" id="IPR049453">
    <property type="entry name" value="Memb_transporter_dom"/>
</dbReference>
<feature type="transmembrane region" description="Helical" evidence="5">
    <location>
        <begin position="43"/>
        <end position="61"/>
    </location>
</feature>
<dbReference type="Proteomes" id="UP000637267">
    <property type="component" value="Unassembled WGS sequence"/>
</dbReference>
<evidence type="ECO:0000256" key="5">
    <source>
        <dbReference type="SAM" id="Phobius"/>
    </source>
</evidence>
<evidence type="ECO:0000259" key="6">
    <source>
        <dbReference type="Pfam" id="PF13515"/>
    </source>
</evidence>
<keyword evidence="4 5" id="KW-0472">Membrane</keyword>
<evidence type="ECO:0000256" key="3">
    <source>
        <dbReference type="ARBA" id="ARBA00022989"/>
    </source>
</evidence>
<reference evidence="8" key="1">
    <citation type="journal article" date="2019" name="Int. J. Syst. Evol. Microbiol.">
        <title>The Global Catalogue of Microorganisms (GCM) 10K type strain sequencing project: providing services to taxonomists for standard genome sequencing and annotation.</title>
        <authorList>
            <consortium name="The Broad Institute Genomics Platform"/>
            <consortium name="The Broad Institute Genome Sequencing Center for Infectious Disease"/>
            <person name="Wu L."/>
            <person name="Ma J."/>
        </authorList>
    </citation>
    <scope>NUCLEOTIDE SEQUENCE [LARGE SCALE GENOMIC DNA]</scope>
    <source>
        <strain evidence="8">CGMCC 1.8859</strain>
    </source>
</reference>
<sequence length="332" mass="36318">MNSSPLKSRLADFSLTDNARYLKFALAMWLGYFPAYWYGNNEVAIGMATSAMLTLALGNSVNAAQSYFYQRVLTNVIAVPVGCLVLWLTHPHFVLGVVLVPIVILGLVKLRPQFFRLTSLTVAMTLILYSGTYMELIEQRLFSVIVGMFLGFAIHKLILPPDHGHEAHKLLLQATGAATACVRASLAGDQAALPALEKSANAFRASVQMLAVDLNSLMPWHLERYRADLGLLKTHQQVLDFLVDFGKLMKTFAAEYTSASPTFKAALQEVMLQMAATHDALLAGPVPAVQVSALQPLTQMNLAGNVHESLFRGKAVEYALLLEKLGKQQLSA</sequence>
<feature type="transmembrane region" description="Helical" evidence="5">
    <location>
        <begin position="68"/>
        <end position="87"/>
    </location>
</feature>
<evidence type="ECO:0000313" key="7">
    <source>
        <dbReference type="EMBL" id="GGP23902.1"/>
    </source>
</evidence>
<evidence type="ECO:0000256" key="1">
    <source>
        <dbReference type="ARBA" id="ARBA00004141"/>
    </source>
</evidence>
<comment type="subcellular location">
    <subcellularLocation>
        <location evidence="1">Membrane</location>
        <topology evidence="1">Multi-pass membrane protein</topology>
    </subcellularLocation>
</comment>
<name>A0ABQ2PF59_9NEIS</name>
<keyword evidence="2 5" id="KW-0812">Transmembrane</keyword>
<keyword evidence="8" id="KW-1185">Reference proteome</keyword>
<accession>A0ABQ2PF59</accession>
<evidence type="ECO:0000256" key="2">
    <source>
        <dbReference type="ARBA" id="ARBA00022692"/>
    </source>
</evidence>
<gene>
    <name evidence="7" type="ORF">GCM10010970_39020</name>
</gene>
<keyword evidence="3 5" id="KW-1133">Transmembrane helix</keyword>
<evidence type="ECO:0000313" key="8">
    <source>
        <dbReference type="Proteomes" id="UP000637267"/>
    </source>
</evidence>
<dbReference type="RefSeq" id="WP_188706765.1">
    <property type="nucleotide sequence ID" value="NZ_BMLX01000008.1"/>
</dbReference>